<sequence>MQWFVRLCWLRLMCNDDMKAAIQSKIRCFLISLSVVLSWRVVRSGCCNVPQMGGSPVLFRLAKIRIFGEYGVAGRGKYGRGGGGVGGFRGSKRTRFSRGKPFKLLPAA</sequence>
<evidence type="ECO:0000256" key="1">
    <source>
        <dbReference type="SAM" id="MobiDB-lite"/>
    </source>
</evidence>
<gene>
    <name evidence="2" type="ORF">CTM62_12820</name>
</gene>
<proteinExistence type="predicted"/>
<dbReference type="EMBL" id="CP024724">
    <property type="protein sequence ID" value="ATV27603.1"/>
    <property type="molecule type" value="Genomic_DNA"/>
</dbReference>
<protein>
    <submittedName>
        <fullName evidence="2">Uncharacterized protein</fullName>
    </submittedName>
</protein>
<name>A0A2D3LAN6_PREIN</name>
<dbReference type="AlphaFoldDB" id="A0A2D3LAN6"/>
<dbReference type="Proteomes" id="UP000229630">
    <property type="component" value="Chromosome 2"/>
</dbReference>
<reference evidence="2 3" key="1">
    <citation type="submission" date="2017-11" db="EMBL/GenBank/DDBJ databases">
        <title>Genome sequencing of Prevotella intermedia KCOM 2837.</title>
        <authorList>
            <person name="Kook J.-K."/>
            <person name="Park S.-N."/>
            <person name="Lim Y.K."/>
        </authorList>
    </citation>
    <scope>NUCLEOTIDE SEQUENCE [LARGE SCALE GENOMIC DNA]</scope>
    <source>
        <strain evidence="2 3">KCOM 2837</strain>
    </source>
</reference>
<evidence type="ECO:0000313" key="3">
    <source>
        <dbReference type="Proteomes" id="UP000229630"/>
    </source>
</evidence>
<evidence type="ECO:0000313" key="2">
    <source>
        <dbReference type="EMBL" id="ATV27603.1"/>
    </source>
</evidence>
<feature type="compositionally biased region" description="Gly residues" evidence="1">
    <location>
        <begin position="78"/>
        <end position="89"/>
    </location>
</feature>
<accession>A0A2D3LAN6</accession>
<feature type="region of interest" description="Disordered" evidence="1">
    <location>
        <begin position="78"/>
        <end position="108"/>
    </location>
</feature>
<organism evidence="2 3">
    <name type="scientific">Prevotella intermedia</name>
    <dbReference type="NCBI Taxonomy" id="28131"/>
    <lineage>
        <taxon>Bacteria</taxon>
        <taxon>Pseudomonadati</taxon>
        <taxon>Bacteroidota</taxon>
        <taxon>Bacteroidia</taxon>
        <taxon>Bacteroidales</taxon>
        <taxon>Prevotellaceae</taxon>
        <taxon>Prevotella</taxon>
    </lineage>
</organism>
<feature type="compositionally biased region" description="Basic residues" evidence="1">
    <location>
        <begin position="90"/>
        <end position="101"/>
    </location>
</feature>